<evidence type="ECO:0000313" key="1">
    <source>
        <dbReference type="EMBL" id="GAA5056590.1"/>
    </source>
</evidence>
<protein>
    <recommendedName>
        <fullName evidence="3">DUF3558 domain-containing protein</fullName>
    </recommendedName>
</protein>
<keyword evidence="2" id="KW-1185">Reference proteome</keyword>
<dbReference type="PROSITE" id="PS51257">
    <property type="entry name" value="PROKAR_LIPOPROTEIN"/>
    <property type="match status" value="1"/>
</dbReference>
<proteinExistence type="predicted"/>
<evidence type="ECO:0000313" key="2">
    <source>
        <dbReference type="Proteomes" id="UP001500603"/>
    </source>
</evidence>
<dbReference type="RefSeq" id="WP_345496375.1">
    <property type="nucleotide sequence ID" value="NZ_BAABJM010000002.1"/>
</dbReference>
<sequence length="332" mass="35233">MTRRRRIGAAIGFIVALLSVGFVGSGCGAEPSVPPIGDITTMDPCGFIAPTAFADLDGVDAAISIEPTNFATCTLSLPLADDVSGRVAVWMTFGAHTTDLAASDAVSADRGQIHVTEGTSENGTRCDATIRLADGQGILLHAKTERYDKRPTDVDPCIARDRAIDSIVATMEDGTYTAIDYPSDSLHGYDLCGSISMREVEATVNLTGLVDTSIPAEQDCQWRADDGSDTPPGAMVSVMISDPKIFFGERSTINGFPARTWDISETSGPGRCVVTTTTKRWSPWPGRSQSDVTSLGELLYAQVILPNQAELGQACRAATSITTQVLSHRPTK</sequence>
<gene>
    <name evidence="1" type="ORF">GCM10023318_34220</name>
</gene>
<accession>A0ABP9KFR3</accession>
<evidence type="ECO:0008006" key="3">
    <source>
        <dbReference type="Google" id="ProtNLM"/>
    </source>
</evidence>
<dbReference type="Proteomes" id="UP001500603">
    <property type="component" value="Unassembled WGS sequence"/>
</dbReference>
<dbReference type="EMBL" id="BAABJM010000002">
    <property type="protein sequence ID" value="GAA5056590.1"/>
    <property type="molecule type" value="Genomic_DNA"/>
</dbReference>
<name>A0ABP9KFR3_9NOCA</name>
<comment type="caution">
    <text evidence="1">The sequence shown here is derived from an EMBL/GenBank/DDBJ whole genome shotgun (WGS) entry which is preliminary data.</text>
</comment>
<organism evidence="1 2">
    <name type="scientific">Nocardia callitridis</name>
    <dbReference type="NCBI Taxonomy" id="648753"/>
    <lineage>
        <taxon>Bacteria</taxon>
        <taxon>Bacillati</taxon>
        <taxon>Actinomycetota</taxon>
        <taxon>Actinomycetes</taxon>
        <taxon>Mycobacteriales</taxon>
        <taxon>Nocardiaceae</taxon>
        <taxon>Nocardia</taxon>
    </lineage>
</organism>
<reference evidence="2" key="1">
    <citation type="journal article" date="2019" name="Int. J. Syst. Evol. Microbiol.">
        <title>The Global Catalogue of Microorganisms (GCM) 10K type strain sequencing project: providing services to taxonomists for standard genome sequencing and annotation.</title>
        <authorList>
            <consortium name="The Broad Institute Genomics Platform"/>
            <consortium name="The Broad Institute Genome Sequencing Center for Infectious Disease"/>
            <person name="Wu L."/>
            <person name="Ma J."/>
        </authorList>
    </citation>
    <scope>NUCLEOTIDE SEQUENCE [LARGE SCALE GENOMIC DNA]</scope>
    <source>
        <strain evidence="2">JCM 18298</strain>
    </source>
</reference>